<evidence type="ECO:0000313" key="4">
    <source>
        <dbReference type="Proteomes" id="UP000195918"/>
    </source>
</evidence>
<feature type="compositionally biased region" description="Basic and acidic residues" evidence="2">
    <location>
        <begin position="244"/>
        <end position="253"/>
    </location>
</feature>
<dbReference type="AlphaFoldDB" id="A0A1X6WQ23"/>
<reference evidence="4" key="1">
    <citation type="submission" date="2017-02" db="EMBL/GenBank/DDBJ databases">
        <authorList>
            <person name="Dridi B."/>
        </authorList>
    </citation>
    <scope>NUCLEOTIDE SEQUENCE [LARGE SCALE GENOMIC DNA]</scope>
    <source>
        <strain evidence="4">bH819</strain>
    </source>
</reference>
<accession>A0A1X6WQ23</accession>
<feature type="coiled-coil region" evidence="1">
    <location>
        <begin position="393"/>
        <end position="420"/>
    </location>
</feature>
<evidence type="ECO:0000256" key="2">
    <source>
        <dbReference type="SAM" id="MobiDB-lite"/>
    </source>
</evidence>
<evidence type="ECO:0000313" key="3">
    <source>
        <dbReference type="EMBL" id="SLM86357.1"/>
    </source>
</evidence>
<dbReference type="OrthoDB" id="2677468at2"/>
<dbReference type="EMBL" id="FWFD01000015">
    <property type="protein sequence ID" value="SLM86357.1"/>
    <property type="molecule type" value="Genomic_DNA"/>
</dbReference>
<dbReference type="Proteomes" id="UP000195918">
    <property type="component" value="Unassembled WGS sequence"/>
</dbReference>
<keyword evidence="1" id="KW-0175">Coiled coil</keyword>
<organism evidence="3 4">
    <name type="scientific">Vagococcus fluvialis bH819</name>
    <dbReference type="NCBI Taxonomy" id="1255619"/>
    <lineage>
        <taxon>Bacteria</taxon>
        <taxon>Bacillati</taxon>
        <taxon>Bacillota</taxon>
        <taxon>Bacilli</taxon>
        <taxon>Lactobacillales</taxon>
        <taxon>Enterococcaceae</taxon>
        <taxon>Vagococcus</taxon>
    </lineage>
</organism>
<name>A0A1X6WQ23_9ENTE</name>
<gene>
    <name evidence="3" type="ORF">FM121_09720</name>
</gene>
<protein>
    <recommendedName>
        <fullName evidence="5">Replication protein</fullName>
    </recommendedName>
</protein>
<feature type="region of interest" description="Disordered" evidence="2">
    <location>
        <begin position="238"/>
        <end position="257"/>
    </location>
</feature>
<dbReference type="RefSeq" id="WP_086951990.1">
    <property type="nucleotide sequence ID" value="NZ_FWFD01000015.1"/>
</dbReference>
<keyword evidence="4" id="KW-1185">Reference proteome</keyword>
<proteinExistence type="predicted"/>
<evidence type="ECO:0000256" key="1">
    <source>
        <dbReference type="SAM" id="Coils"/>
    </source>
</evidence>
<evidence type="ECO:0008006" key="5">
    <source>
        <dbReference type="Google" id="ProtNLM"/>
    </source>
</evidence>
<sequence>MSKEELQEFTKLLEKLTGSLNYGTIRLLSLTNIEKECLSMEEDTFKLNYGKPIFIKETVQNLDSLRIEINKDISVQLEEYQLFFKDTANLYYTPSIFNYKGKESKENVSYLTTLFADIDHVSAEEGLFRLKNSQLPQPSYAISSGHGVHFYWILNYKLPALETYVRSWEKVQKFISSQLKSDTAVNEISRYLRVPLSTNNKEETPIKTKILINNLTKTYDFREDFYSQYCKSKENYDPNKYTKKSSEGSEKATKDKKKRSNNYAKFLREDIQKIIEDRKVSGYKWKGIRNNTLYTLKCLKYSKDYLRYVNNEVFDIPLSSSEFNHIINYTQKYHFIKREKIFNSLQITDEEEEGLKVLVNEEEANCRKRIKELGIKYKRLLTESIQYTKINYVNTANKTIKEVAKNMKVSEREVSRTKKEEYSIELKNSIIKTQLEDISLSLDIIESLIDKNISLENKIKIDDLSKKIVKVKELMVKDNELTAKNKFKITILNDKYNALLELKQVV</sequence>